<feature type="region of interest" description="Disordered" evidence="1">
    <location>
        <begin position="1"/>
        <end position="33"/>
    </location>
</feature>
<dbReference type="AlphaFoldDB" id="A0ABD1H2V3"/>
<protein>
    <submittedName>
        <fullName evidence="2">Uncharacterized protein</fullName>
    </submittedName>
</protein>
<proteinExistence type="predicted"/>
<evidence type="ECO:0000313" key="3">
    <source>
        <dbReference type="Proteomes" id="UP001567538"/>
    </source>
</evidence>
<sequence length="114" mass="12704">MRNPDASGSANPDASATPGTQGSATPDWSVTDLRHQHSKRWKADYHRAADGRGKNPSRFSDLTLAGRVIHLDREVNDGFKVQKDYIDVVSVKVLISLKRNIDDSLHLKIASKYY</sequence>
<reference evidence="2 3" key="1">
    <citation type="submission" date="2024-06" db="EMBL/GenBank/DDBJ databases">
        <title>A chromosome level genome sequence of Diviner's sage (Salvia divinorum).</title>
        <authorList>
            <person name="Ford S.A."/>
            <person name="Ro D.-K."/>
            <person name="Ness R.W."/>
            <person name="Phillips M.A."/>
        </authorList>
    </citation>
    <scope>NUCLEOTIDE SEQUENCE [LARGE SCALE GENOMIC DNA]</scope>
    <source>
        <strain evidence="2">SAF-2024a</strain>
        <tissue evidence="2">Leaf</tissue>
    </source>
</reference>
<comment type="caution">
    <text evidence="2">The sequence shown here is derived from an EMBL/GenBank/DDBJ whole genome shotgun (WGS) entry which is preliminary data.</text>
</comment>
<evidence type="ECO:0000313" key="2">
    <source>
        <dbReference type="EMBL" id="KAL1550577.1"/>
    </source>
</evidence>
<dbReference type="EMBL" id="JBEAFC010000007">
    <property type="protein sequence ID" value="KAL1550577.1"/>
    <property type="molecule type" value="Genomic_DNA"/>
</dbReference>
<feature type="compositionally biased region" description="Polar residues" evidence="1">
    <location>
        <begin position="1"/>
        <end position="28"/>
    </location>
</feature>
<keyword evidence="3" id="KW-1185">Reference proteome</keyword>
<accession>A0ABD1H2V3</accession>
<name>A0ABD1H2V3_SALDI</name>
<organism evidence="2 3">
    <name type="scientific">Salvia divinorum</name>
    <name type="common">Maria pastora</name>
    <name type="synonym">Diviner's sage</name>
    <dbReference type="NCBI Taxonomy" id="28513"/>
    <lineage>
        <taxon>Eukaryota</taxon>
        <taxon>Viridiplantae</taxon>
        <taxon>Streptophyta</taxon>
        <taxon>Embryophyta</taxon>
        <taxon>Tracheophyta</taxon>
        <taxon>Spermatophyta</taxon>
        <taxon>Magnoliopsida</taxon>
        <taxon>eudicotyledons</taxon>
        <taxon>Gunneridae</taxon>
        <taxon>Pentapetalae</taxon>
        <taxon>asterids</taxon>
        <taxon>lamiids</taxon>
        <taxon>Lamiales</taxon>
        <taxon>Lamiaceae</taxon>
        <taxon>Nepetoideae</taxon>
        <taxon>Mentheae</taxon>
        <taxon>Salviinae</taxon>
        <taxon>Salvia</taxon>
        <taxon>Salvia subgen. Calosphace</taxon>
    </lineage>
</organism>
<gene>
    <name evidence="2" type="ORF">AAHA92_18521</name>
</gene>
<dbReference type="Proteomes" id="UP001567538">
    <property type="component" value="Unassembled WGS sequence"/>
</dbReference>
<evidence type="ECO:0000256" key="1">
    <source>
        <dbReference type="SAM" id="MobiDB-lite"/>
    </source>
</evidence>